<dbReference type="PANTHER" id="PTHR45527">
    <property type="entry name" value="NONRIBOSOMAL PEPTIDE SYNTHETASE"/>
    <property type="match status" value="1"/>
</dbReference>
<dbReference type="InterPro" id="IPR042099">
    <property type="entry name" value="ANL_N_sf"/>
</dbReference>
<dbReference type="Pfam" id="PF00501">
    <property type="entry name" value="AMP-binding"/>
    <property type="match status" value="1"/>
</dbReference>
<protein>
    <submittedName>
        <fullName evidence="4">Amino acid adenylation domain-containing protein</fullName>
    </submittedName>
</protein>
<reference evidence="4" key="1">
    <citation type="submission" date="2020-01" db="EMBL/GenBank/DDBJ databases">
        <title>Insect and environment-associated Actinomycetes.</title>
        <authorList>
            <person name="Currrie C."/>
            <person name="Chevrette M."/>
            <person name="Carlson C."/>
            <person name="Stubbendieck R."/>
            <person name="Wendt-Pienkowski E."/>
        </authorList>
    </citation>
    <scope>NUCLEOTIDE SEQUENCE</scope>
    <source>
        <strain evidence="4">SID7499</strain>
    </source>
</reference>
<feature type="non-terminal residue" evidence="4">
    <location>
        <position position="113"/>
    </location>
</feature>
<dbReference type="PANTHER" id="PTHR45527:SF1">
    <property type="entry name" value="FATTY ACID SYNTHASE"/>
    <property type="match status" value="1"/>
</dbReference>
<accession>A0A6G3XFV8</accession>
<dbReference type="SUPFAM" id="SSF56801">
    <property type="entry name" value="Acetyl-CoA synthetase-like"/>
    <property type="match status" value="1"/>
</dbReference>
<dbReference type="GO" id="GO:0005829">
    <property type="term" value="C:cytosol"/>
    <property type="evidence" value="ECO:0007669"/>
    <property type="project" value="TreeGrafter"/>
</dbReference>
<evidence type="ECO:0000259" key="3">
    <source>
        <dbReference type="Pfam" id="PF00501"/>
    </source>
</evidence>
<evidence type="ECO:0000256" key="2">
    <source>
        <dbReference type="ARBA" id="ARBA00022553"/>
    </source>
</evidence>
<keyword evidence="2" id="KW-0597">Phosphoprotein</keyword>
<dbReference type="FunFam" id="2.30.38.10:FF:000001">
    <property type="entry name" value="Non-ribosomal peptide synthetase PvdI"/>
    <property type="match status" value="1"/>
</dbReference>
<evidence type="ECO:0000313" key="4">
    <source>
        <dbReference type="EMBL" id="NEE16689.1"/>
    </source>
</evidence>
<dbReference type="GO" id="GO:0031177">
    <property type="term" value="F:phosphopantetheine binding"/>
    <property type="evidence" value="ECO:0007669"/>
    <property type="project" value="TreeGrafter"/>
</dbReference>
<evidence type="ECO:0000256" key="1">
    <source>
        <dbReference type="ARBA" id="ARBA00022450"/>
    </source>
</evidence>
<feature type="non-terminal residue" evidence="4">
    <location>
        <position position="1"/>
    </location>
</feature>
<sequence length="113" mass="12432">TLSDRPSDRARNAAPIGRPVWNTQVYVLDAALRPVPDGVTGELYIAGAQLARGYHHRPGLTAERFTADPFGAPGGRMYRTGDLVRWNSDGELDYAGRADHQVKVRGFRIELGE</sequence>
<dbReference type="GO" id="GO:0043041">
    <property type="term" value="P:amino acid activation for nonribosomal peptide biosynthetic process"/>
    <property type="evidence" value="ECO:0007669"/>
    <property type="project" value="TreeGrafter"/>
</dbReference>
<name>A0A6G3XFV8_9ACTN</name>
<keyword evidence="1" id="KW-0596">Phosphopantetheine</keyword>
<dbReference type="EMBL" id="JAAGMN010006292">
    <property type="protein sequence ID" value="NEE16689.1"/>
    <property type="molecule type" value="Genomic_DNA"/>
</dbReference>
<dbReference type="AlphaFoldDB" id="A0A6G3XFV8"/>
<feature type="domain" description="AMP-dependent synthetase/ligase" evidence="3">
    <location>
        <begin position="6"/>
        <end position="55"/>
    </location>
</feature>
<gene>
    <name evidence="4" type="ORF">G3M58_60775</name>
</gene>
<dbReference type="InterPro" id="IPR000873">
    <property type="entry name" value="AMP-dep_synth/lig_dom"/>
</dbReference>
<dbReference type="GO" id="GO:0044550">
    <property type="term" value="P:secondary metabolite biosynthetic process"/>
    <property type="evidence" value="ECO:0007669"/>
    <property type="project" value="TreeGrafter"/>
</dbReference>
<comment type="caution">
    <text evidence="4">The sequence shown here is derived from an EMBL/GenBank/DDBJ whole genome shotgun (WGS) entry which is preliminary data.</text>
</comment>
<proteinExistence type="predicted"/>
<dbReference type="Gene3D" id="3.40.50.12780">
    <property type="entry name" value="N-terminal domain of ligase-like"/>
    <property type="match status" value="1"/>
</dbReference>
<organism evidence="4">
    <name type="scientific">Streptomyces sp. SID7499</name>
    <dbReference type="NCBI Taxonomy" id="2706086"/>
    <lineage>
        <taxon>Bacteria</taxon>
        <taxon>Bacillati</taxon>
        <taxon>Actinomycetota</taxon>
        <taxon>Actinomycetes</taxon>
        <taxon>Kitasatosporales</taxon>
        <taxon>Streptomycetaceae</taxon>
        <taxon>Streptomyces</taxon>
    </lineage>
</organism>